<evidence type="ECO:0000313" key="1">
    <source>
        <dbReference type="EMBL" id="CAF4959585.1"/>
    </source>
</evidence>
<protein>
    <submittedName>
        <fullName evidence="2">Uncharacterized protein</fullName>
    </submittedName>
</protein>
<comment type="caution">
    <text evidence="2">The sequence shown here is derived from an EMBL/GenBank/DDBJ whole genome shotgun (WGS) entry which is preliminary data.</text>
</comment>
<reference evidence="2" key="1">
    <citation type="submission" date="2021-02" db="EMBL/GenBank/DDBJ databases">
        <authorList>
            <person name="Nowell W R."/>
        </authorList>
    </citation>
    <scope>NUCLEOTIDE SEQUENCE</scope>
</reference>
<keyword evidence="4" id="KW-1185">Reference proteome</keyword>
<gene>
    <name evidence="2" type="ORF">QYT958_LOCUS47406</name>
    <name evidence="1" type="ORF">UJA718_LOCUS48170</name>
</gene>
<evidence type="ECO:0000313" key="3">
    <source>
        <dbReference type="Proteomes" id="UP000663848"/>
    </source>
</evidence>
<name>A0A822G4J7_9BILA</name>
<sequence length="18" mass="1988">MNTPLGDLAGPYDRNPTR</sequence>
<dbReference type="Proteomes" id="UP000663848">
    <property type="component" value="Unassembled WGS sequence"/>
</dbReference>
<dbReference type="AlphaFoldDB" id="A0A822G4J7"/>
<accession>A0A822G4J7</accession>
<dbReference type="EMBL" id="CAJOBP010095029">
    <property type="protein sequence ID" value="CAF4959585.1"/>
    <property type="molecule type" value="Genomic_DNA"/>
</dbReference>
<feature type="non-terminal residue" evidence="2">
    <location>
        <position position="1"/>
    </location>
</feature>
<proteinExistence type="predicted"/>
<organism evidence="2 3">
    <name type="scientific">Rotaria socialis</name>
    <dbReference type="NCBI Taxonomy" id="392032"/>
    <lineage>
        <taxon>Eukaryota</taxon>
        <taxon>Metazoa</taxon>
        <taxon>Spiralia</taxon>
        <taxon>Gnathifera</taxon>
        <taxon>Rotifera</taxon>
        <taxon>Eurotatoria</taxon>
        <taxon>Bdelloidea</taxon>
        <taxon>Philodinida</taxon>
        <taxon>Philodinidae</taxon>
        <taxon>Rotaria</taxon>
    </lineage>
</organism>
<evidence type="ECO:0000313" key="4">
    <source>
        <dbReference type="Proteomes" id="UP000663873"/>
    </source>
</evidence>
<dbReference type="Proteomes" id="UP000663873">
    <property type="component" value="Unassembled WGS sequence"/>
</dbReference>
<evidence type="ECO:0000313" key="2">
    <source>
        <dbReference type="EMBL" id="CAF5137545.1"/>
    </source>
</evidence>
<dbReference type="EMBL" id="CAJOBR010088983">
    <property type="protein sequence ID" value="CAF5137545.1"/>
    <property type="molecule type" value="Genomic_DNA"/>
</dbReference>